<proteinExistence type="inferred from homology"/>
<dbReference type="AlphaFoldDB" id="J3N818"/>
<evidence type="ECO:0000256" key="3">
    <source>
        <dbReference type="RuleBase" id="RU003718"/>
    </source>
</evidence>
<organism evidence="4">
    <name type="scientific">Oryza brachyantha</name>
    <name type="common">malo sina</name>
    <dbReference type="NCBI Taxonomy" id="4533"/>
    <lineage>
        <taxon>Eukaryota</taxon>
        <taxon>Viridiplantae</taxon>
        <taxon>Streptophyta</taxon>
        <taxon>Embryophyta</taxon>
        <taxon>Tracheophyta</taxon>
        <taxon>Spermatophyta</taxon>
        <taxon>Magnoliopsida</taxon>
        <taxon>Liliopsida</taxon>
        <taxon>Poales</taxon>
        <taxon>Poaceae</taxon>
        <taxon>BOP clade</taxon>
        <taxon>Oryzoideae</taxon>
        <taxon>Oryzeae</taxon>
        <taxon>Oryzinae</taxon>
        <taxon>Oryza</taxon>
    </lineage>
</organism>
<dbReference type="OMA" id="HAVVKCT"/>
<dbReference type="PANTHER" id="PTHR11926:SF1395">
    <property type="entry name" value="GLYCOSYLTRANSFERASE"/>
    <property type="match status" value="1"/>
</dbReference>
<keyword evidence="3" id="KW-0328">Glycosyltransferase</keyword>
<dbReference type="InterPro" id="IPR035595">
    <property type="entry name" value="UDP_glycos_trans_CS"/>
</dbReference>
<dbReference type="Proteomes" id="UP000006038">
    <property type="component" value="Chromosome 11"/>
</dbReference>
<dbReference type="Pfam" id="PF00201">
    <property type="entry name" value="UDPGT"/>
    <property type="match status" value="1"/>
</dbReference>
<dbReference type="CDD" id="cd03784">
    <property type="entry name" value="GT1_Gtf-like"/>
    <property type="match status" value="1"/>
</dbReference>
<evidence type="ECO:0000313" key="4">
    <source>
        <dbReference type="EnsemblPlants" id="OB11G19540.1"/>
    </source>
</evidence>
<dbReference type="GO" id="GO:0080044">
    <property type="term" value="F:quercetin 7-O-glucosyltransferase activity"/>
    <property type="evidence" value="ECO:0007669"/>
    <property type="project" value="TreeGrafter"/>
</dbReference>
<evidence type="ECO:0000256" key="2">
    <source>
        <dbReference type="ARBA" id="ARBA00022679"/>
    </source>
</evidence>
<reference evidence="4" key="1">
    <citation type="journal article" date="2013" name="Nat. Commun.">
        <title>Whole-genome sequencing of Oryza brachyantha reveals mechanisms underlying Oryza genome evolution.</title>
        <authorList>
            <person name="Chen J."/>
            <person name="Huang Q."/>
            <person name="Gao D."/>
            <person name="Wang J."/>
            <person name="Lang Y."/>
            <person name="Liu T."/>
            <person name="Li B."/>
            <person name="Bai Z."/>
            <person name="Luis Goicoechea J."/>
            <person name="Liang C."/>
            <person name="Chen C."/>
            <person name="Zhang W."/>
            <person name="Sun S."/>
            <person name="Liao Y."/>
            <person name="Zhang X."/>
            <person name="Yang L."/>
            <person name="Song C."/>
            <person name="Wang M."/>
            <person name="Shi J."/>
            <person name="Liu G."/>
            <person name="Liu J."/>
            <person name="Zhou H."/>
            <person name="Zhou W."/>
            <person name="Yu Q."/>
            <person name="An N."/>
            <person name="Chen Y."/>
            <person name="Cai Q."/>
            <person name="Wang B."/>
            <person name="Liu B."/>
            <person name="Min J."/>
            <person name="Huang Y."/>
            <person name="Wu H."/>
            <person name="Li Z."/>
            <person name="Zhang Y."/>
            <person name="Yin Y."/>
            <person name="Song W."/>
            <person name="Jiang J."/>
            <person name="Jackson S.A."/>
            <person name="Wing R.A."/>
            <person name="Wang J."/>
            <person name="Chen M."/>
        </authorList>
    </citation>
    <scope>NUCLEOTIDE SEQUENCE [LARGE SCALE GENOMIC DNA]</scope>
    <source>
        <strain evidence="4">cv. IRGC 101232</strain>
    </source>
</reference>
<dbReference type="HOGENOM" id="CLU_001724_0_0_1"/>
<evidence type="ECO:0000256" key="1">
    <source>
        <dbReference type="ARBA" id="ARBA00009995"/>
    </source>
</evidence>
<protein>
    <submittedName>
        <fullName evidence="4">Uncharacterized protein</fullName>
    </submittedName>
</protein>
<dbReference type="SUPFAM" id="SSF53756">
    <property type="entry name" value="UDP-Glycosyltransferase/glycogen phosphorylase"/>
    <property type="match status" value="1"/>
</dbReference>
<dbReference type="InterPro" id="IPR002213">
    <property type="entry name" value="UDP_glucos_trans"/>
</dbReference>
<reference evidence="4" key="2">
    <citation type="submission" date="2013-04" db="UniProtKB">
        <authorList>
            <consortium name="EnsemblPlants"/>
        </authorList>
    </citation>
    <scope>IDENTIFICATION</scope>
</reference>
<evidence type="ECO:0000313" key="5">
    <source>
        <dbReference type="Proteomes" id="UP000006038"/>
    </source>
</evidence>
<dbReference type="Gramene" id="OB11G19540.1">
    <property type="protein sequence ID" value="OB11G19540.1"/>
    <property type="gene ID" value="OB11G19540"/>
</dbReference>
<dbReference type="eggNOG" id="KOG1192">
    <property type="taxonomic scope" value="Eukaryota"/>
</dbReference>
<comment type="similarity">
    <text evidence="1 3">Belongs to the UDP-glycosyltransferase family.</text>
</comment>
<keyword evidence="5" id="KW-1185">Reference proteome</keyword>
<keyword evidence="2 3" id="KW-0808">Transferase</keyword>
<dbReference type="EnsemblPlants" id="OB11G19540.1">
    <property type="protein sequence ID" value="OB11G19540.1"/>
    <property type="gene ID" value="OB11G19540"/>
</dbReference>
<dbReference type="FunFam" id="3.40.50.2000:FF:000040">
    <property type="entry name" value="UDP-glycosyltransferase 76C1"/>
    <property type="match status" value="1"/>
</dbReference>
<name>J3N818_ORYBR</name>
<dbReference type="Gene3D" id="3.40.50.2000">
    <property type="entry name" value="Glycogen Phosphorylase B"/>
    <property type="match status" value="2"/>
</dbReference>
<dbReference type="PANTHER" id="PTHR11926">
    <property type="entry name" value="GLUCOSYL/GLUCURONOSYL TRANSFERASES"/>
    <property type="match status" value="1"/>
</dbReference>
<sequence>MTSSAARFRVYMAYRRLSEMGYLPVQESNMDKPVDELPPLLVRDLHARMDTARHVAYADLLDHIVAGVRQSSGLILNTFDAIERADVEHIRRDTSIPVFPVGPLHAISPVAAPQQSGALPEEDRSCLAWLDTQLPGSVLFVSFGTLVSIDADELMELAWGLAGSNRPFLWVVRPRLVRGRDSVELPGELLQEIRGRGVIVRWVPQEEVLSHPAIGAFVTHCGWNSTLESISKGVPIICKPCGSDQLGTARYVCDMWKVGVRVEIKDKVTREGIQVAIERLMDGKEGEMVRDRIIEMSDVVSKCTMKGGSSELAMNDLVDFIESS</sequence>
<accession>J3N818</accession>
<dbReference type="PROSITE" id="PS00375">
    <property type="entry name" value="UDPGT"/>
    <property type="match status" value="1"/>
</dbReference>
<dbReference type="GO" id="GO:0080043">
    <property type="term" value="F:quercetin 3-O-glucosyltransferase activity"/>
    <property type="evidence" value="ECO:0007669"/>
    <property type="project" value="TreeGrafter"/>
</dbReference>